<dbReference type="OrthoDB" id="511502at2759"/>
<dbReference type="SMR" id="A0A2P6TJJ4"/>
<evidence type="ECO:0000256" key="4">
    <source>
        <dbReference type="ARBA" id="ARBA00023004"/>
    </source>
</evidence>
<keyword evidence="2" id="KW-0349">Heme</keyword>
<evidence type="ECO:0000256" key="3">
    <source>
        <dbReference type="ARBA" id="ARBA00022723"/>
    </source>
</evidence>
<accession>A0A2P6TJJ4</accession>
<dbReference type="GO" id="GO:0020037">
    <property type="term" value="F:heme binding"/>
    <property type="evidence" value="ECO:0007669"/>
    <property type="project" value="InterPro"/>
</dbReference>
<dbReference type="GO" id="GO:0046872">
    <property type="term" value="F:metal ion binding"/>
    <property type="evidence" value="ECO:0007669"/>
    <property type="project" value="UniProtKB-KW"/>
</dbReference>
<evidence type="ECO:0000256" key="1">
    <source>
        <dbReference type="ARBA" id="ARBA00022448"/>
    </source>
</evidence>
<dbReference type="InterPro" id="IPR009050">
    <property type="entry name" value="Globin-like_sf"/>
</dbReference>
<keyword evidence="3" id="KW-0479">Metal-binding</keyword>
<proteinExistence type="predicted"/>
<keyword evidence="1" id="KW-0813">Transport</keyword>
<dbReference type="AlphaFoldDB" id="A0A2P6TJJ4"/>
<protein>
    <submittedName>
        <fullName evidence="5">Globin</fullName>
    </submittedName>
</protein>
<reference evidence="5 6" key="1">
    <citation type="journal article" date="2018" name="Plant J.">
        <title>Genome sequences of Chlorella sorokiniana UTEX 1602 and Micractinium conductrix SAG 241.80: implications to maltose excretion by a green alga.</title>
        <authorList>
            <person name="Arriola M.B."/>
            <person name="Velmurugan N."/>
            <person name="Zhang Y."/>
            <person name="Plunkett M.H."/>
            <person name="Hondzo H."/>
            <person name="Barney B.M."/>
        </authorList>
    </citation>
    <scope>NUCLEOTIDE SEQUENCE [LARGE SCALE GENOMIC DNA]</scope>
    <source>
        <strain evidence="6">UTEX 1602</strain>
    </source>
</reference>
<gene>
    <name evidence="5" type="ORF">C2E21_6709</name>
</gene>
<dbReference type="SUPFAM" id="SSF46458">
    <property type="entry name" value="Globin-like"/>
    <property type="match status" value="1"/>
</dbReference>
<dbReference type="STRING" id="3076.A0A2P6TJJ4"/>
<dbReference type="CDD" id="cd00454">
    <property type="entry name" value="TrHb1_N"/>
    <property type="match status" value="1"/>
</dbReference>
<comment type="caution">
    <text evidence="5">The sequence shown here is derived from an EMBL/GenBank/DDBJ whole genome shotgun (WGS) entry which is preliminary data.</text>
</comment>
<dbReference type="GO" id="GO:0019825">
    <property type="term" value="F:oxygen binding"/>
    <property type="evidence" value="ECO:0007669"/>
    <property type="project" value="InterPro"/>
</dbReference>
<name>A0A2P6TJJ4_CHLSO</name>
<dbReference type="InterPro" id="IPR012292">
    <property type="entry name" value="Globin/Proto"/>
</dbReference>
<evidence type="ECO:0000313" key="6">
    <source>
        <dbReference type="Proteomes" id="UP000239899"/>
    </source>
</evidence>
<sequence length="209" mass="22587">MQSLRCPAAAATAAAAAGPDRRVPAGGHGMRLAQPLRLAAVRPTGLRTTGAKPLHKGAQALPADAAVSTVEVPKQGCGRKRLFDDLGGAEGLKLAVDIFYEKVLADAELQPFFQAVDMQKQKAKQVKFMTFVFGGPDQYQGRSMYESHSALVKYQGLDHRHFDLIKQYLGETLQEMGVSQEVIQHAAGIVESTRPEFEFPSNSPNPNAN</sequence>
<keyword evidence="6" id="KW-1185">Reference proteome</keyword>
<dbReference type="EMBL" id="LHPG02000013">
    <property type="protein sequence ID" value="PRW44235.1"/>
    <property type="molecule type" value="Genomic_DNA"/>
</dbReference>
<dbReference type="Pfam" id="PF01152">
    <property type="entry name" value="Bac_globin"/>
    <property type="match status" value="1"/>
</dbReference>
<dbReference type="Proteomes" id="UP000239899">
    <property type="component" value="Unassembled WGS sequence"/>
</dbReference>
<dbReference type="InterPro" id="IPR001486">
    <property type="entry name" value="Hemoglobin_trunc"/>
</dbReference>
<evidence type="ECO:0000256" key="2">
    <source>
        <dbReference type="ARBA" id="ARBA00022617"/>
    </source>
</evidence>
<evidence type="ECO:0000313" key="5">
    <source>
        <dbReference type="EMBL" id="PRW44235.1"/>
    </source>
</evidence>
<organism evidence="5 6">
    <name type="scientific">Chlorella sorokiniana</name>
    <name type="common">Freshwater green alga</name>
    <dbReference type="NCBI Taxonomy" id="3076"/>
    <lineage>
        <taxon>Eukaryota</taxon>
        <taxon>Viridiplantae</taxon>
        <taxon>Chlorophyta</taxon>
        <taxon>core chlorophytes</taxon>
        <taxon>Trebouxiophyceae</taxon>
        <taxon>Chlorellales</taxon>
        <taxon>Chlorellaceae</taxon>
        <taxon>Chlorella clade</taxon>
        <taxon>Chlorella</taxon>
    </lineage>
</organism>
<keyword evidence="4" id="KW-0408">Iron</keyword>
<dbReference type="Gene3D" id="1.10.490.10">
    <property type="entry name" value="Globins"/>
    <property type="match status" value="1"/>
</dbReference>